<evidence type="ECO:0000256" key="4">
    <source>
        <dbReference type="PROSITE-ProRule" id="PRU00335"/>
    </source>
</evidence>
<sequence length="196" mass="21426">MGRWEPNARERLVRAALELCAEQGYERTTVVEIAERAGLTRSTFFRHFPDKREVLFAGQDILSQLLVDGIAAAPGAATPHELIAAALDAAAEAFPERRRAFGPQLSAVIGGNSELQERRALKTVRLAEAMANALTRRGLPEITAGLTAQLAGFVLNRAYARWSDPKCDRPFGEIAHRELREVRETLGTLGTAVVLP</sequence>
<feature type="domain" description="HTH tetR-type" evidence="5">
    <location>
        <begin position="6"/>
        <end position="66"/>
    </location>
</feature>
<accession>A0ABP6WDX7</accession>
<organism evidence="6 7">
    <name type="scientific">Amycolatopsis ultiminotia</name>
    <dbReference type="NCBI Taxonomy" id="543629"/>
    <lineage>
        <taxon>Bacteria</taxon>
        <taxon>Bacillati</taxon>
        <taxon>Actinomycetota</taxon>
        <taxon>Actinomycetes</taxon>
        <taxon>Pseudonocardiales</taxon>
        <taxon>Pseudonocardiaceae</taxon>
        <taxon>Amycolatopsis</taxon>
    </lineage>
</organism>
<proteinExistence type="predicted"/>
<feature type="DNA-binding region" description="H-T-H motif" evidence="4">
    <location>
        <begin position="29"/>
        <end position="48"/>
    </location>
</feature>
<reference evidence="7" key="1">
    <citation type="journal article" date="2019" name="Int. J. Syst. Evol. Microbiol.">
        <title>The Global Catalogue of Microorganisms (GCM) 10K type strain sequencing project: providing services to taxonomists for standard genome sequencing and annotation.</title>
        <authorList>
            <consortium name="The Broad Institute Genomics Platform"/>
            <consortium name="The Broad Institute Genome Sequencing Center for Infectious Disease"/>
            <person name="Wu L."/>
            <person name="Ma J."/>
        </authorList>
    </citation>
    <scope>NUCLEOTIDE SEQUENCE [LARGE SCALE GENOMIC DNA]</scope>
    <source>
        <strain evidence="7">JCM 16898</strain>
    </source>
</reference>
<evidence type="ECO:0000259" key="5">
    <source>
        <dbReference type="PROSITE" id="PS50977"/>
    </source>
</evidence>
<evidence type="ECO:0000256" key="1">
    <source>
        <dbReference type="ARBA" id="ARBA00023015"/>
    </source>
</evidence>
<comment type="caution">
    <text evidence="6">The sequence shown here is derived from an EMBL/GenBank/DDBJ whole genome shotgun (WGS) entry which is preliminary data.</text>
</comment>
<dbReference type="PROSITE" id="PS50977">
    <property type="entry name" value="HTH_TETR_2"/>
    <property type="match status" value="1"/>
</dbReference>
<keyword evidence="1" id="KW-0805">Transcription regulation</keyword>
<evidence type="ECO:0000313" key="6">
    <source>
        <dbReference type="EMBL" id="GAA3548331.1"/>
    </source>
</evidence>
<evidence type="ECO:0000256" key="2">
    <source>
        <dbReference type="ARBA" id="ARBA00023125"/>
    </source>
</evidence>
<protein>
    <submittedName>
        <fullName evidence="6">TetR/AcrR family transcriptional regulator</fullName>
    </submittedName>
</protein>
<evidence type="ECO:0000256" key="3">
    <source>
        <dbReference type="ARBA" id="ARBA00023163"/>
    </source>
</evidence>
<dbReference type="RefSeq" id="WP_344860968.1">
    <property type="nucleotide sequence ID" value="NZ_BAAAZN010000006.1"/>
</dbReference>
<dbReference type="Proteomes" id="UP001500689">
    <property type="component" value="Unassembled WGS sequence"/>
</dbReference>
<dbReference type="SUPFAM" id="SSF46689">
    <property type="entry name" value="Homeodomain-like"/>
    <property type="match status" value="1"/>
</dbReference>
<gene>
    <name evidence="6" type="ORF">GCM10022222_34900</name>
</gene>
<dbReference type="EMBL" id="BAAAZN010000006">
    <property type="protein sequence ID" value="GAA3548331.1"/>
    <property type="molecule type" value="Genomic_DNA"/>
</dbReference>
<keyword evidence="7" id="KW-1185">Reference proteome</keyword>
<name>A0ABP6WDX7_9PSEU</name>
<keyword evidence="2 4" id="KW-0238">DNA-binding</keyword>
<dbReference type="InterPro" id="IPR009057">
    <property type="entry name" value="Homeodomain-like_sf"/>
</dbReference>
<dbReference type="PRINTS" id="PR00455">
    <property type="entry name" value="HTHTETR"/>
</dbReference>
<dbReference type="InterPro" id="IPR001647">
    <property type="entry name" value="HTH_TetR"/>
</dbReference>
<keyword evidence="3" id="KW-0804">Transcription</keyword>
<dbReference type="InterPro" id="IPR050109">
    <property type="entry name" value="HTH-type_TetR-like_transc_reg"/>
</dbReference>
<evidence type="ECO:0000313" key="7">
    <source>
        <dbReference type="Proteomes" id="UP001500689"/>
    </source>
</evidence>
<dbReference type="Gene3D" id="1.10.357.10">
    <property type="entry name" value="Tetracycline Repressor, domain 2"/>
    <property type="match status" value="1"/>
</dbReference>
<dbReference type="Pfam" id="PF00440">
    <property type="entry name" value="TetR_N"/>
    <property type="match status" value="1"/>
</dbReference>
<dbReference type="PANTHER" id="PTHR30055:SF238">
    <property type="entry name" value="MYCOFACTOCIN BIOSYNTHESIS TRANSCRIPTIONAL REGULATOR MFTR-RELATED"/>
    <property type="match status" value="1"/>
</dbReference>
<dbReference type="PANTHER" id="PTHR30055">
    <property type="entry name" value="HTH-TYPE TRANSCRIPTIONAL REGULATOR RUTR"/>
    <property type="match status" value="1"/>
</dbReference>